<gene>
    <name evidence="1" type="ORF">PBS001_LOCUS6846</name>
</gene>
<dbReference type="Proteomes" id="UP001158986">
    <property type="component" value="Unassembled WGS sequence"/>
</dbReference>
<proteinExistence type="predicted"/>
<accession>A0ABN8D4K7</accession>
<evidence type="ECO:0000313" key="2">
    <source>
        <dbReference type="Proteomes" id="UP001158986"/>
    </source>
</evidence>
<protein>
    <submittedName>
        <fullName evidence="1">Uncharacterized protein</fullName>
    </submittedName>
</protein>
<evidence type="ECO:0000313" key="1">
    <source>
        <dbReference type="EMBL" id="CAH0520363.1"/>
    </source>
</evidence>
<name>A0ABN8D4K7_9STRA</name>
<organism evidence="1 2">
    <name type="scientific">Peronospora belbahrii</name>
    <dbReference type="NCBI Taxonomy" id="622444"/>
    <lineage>
        <taxon>Eukaryota</taxon>
        <taxon>Sar</taxon>
        <taxon>Stramenopiles</taxon>
        <taxon>Oomycota</taxon>
        <taxon>Peronosporomycetes</taxon>
        <taxon>Peronosporales</taxon>
        <taxon>Peronosporaceae</taxon>
        <taxon>Peronospora</taxon>
    </lineage>
</organism>
<reference evidence="1 2" key="1">
    <citation type="submission" date="2021-11" db="EMBL/GenBank/DDBJ databases">
        <authorList>
            <person name="Islam A."/>
            <person name="Islam S."/>
            <person name="Flora M.S."/>
            <person name="Rahman M."/>
            <person name="Ziaur R.M."/>
            <person name="Epstein J.H."/>
            <person name="Hassan M."/>
            <person name="Klassen M."/>
            <person name="Woodard K."/>
            <person name="Webb A."/>
            <person name="Webby R.J."/>
            <person name="El Zowalaty M.E."/>
        </authorList>
    </citation>
    <scope>NUCLEOTIDE SEQUENCE [LARGE SCALE GENOMIC DNA]</scope>
    <source>
        <strain evidence="1">Pbs1</strain>
    </source>
</reference>
<comment type="caution">
    <text evidence="1">The sequence shown here is derived from an EMBL/GenBank/DDBJ whole genome shotgun (WGS) entry which is preliminary data.</text>
</comment>
<sequence length="101" mass="12474">MCWYRGIRVYHGKTHPHRGHSEREFGIHHKMWVAQWWVKMQFWAYSSWTQPVFEWSWRMGHSLCLPDEVRVLVYEFTTNHTYYQRDDEFSKGPFFGFADKP</sequence>
<dbReference type="EMBL" id="CAKLCB010000353">
    <property type="protein sequence ID" value="CAH0520363.1"/>
    <property type="molecule type" value="Genomic_DNA"/>
</dbReference>
<keyword evidence="2" id="KW-1185">Reference proteome</keyword>